<dbReference type="InterPro" id="IPR015199">
    <property type="entry name" value="DNA_pol_III_delta_C"/>
</dbReference>
<dbReference type="EMBL" id="JAESWB010000017">
    <property type="protein sequence ID" value="MBL4950947.1"/>
    <property type="molecule type" value="Genomic_DNA"/>
</dbReference>
<name>A0ABS1TI08_9BACI</name>
<organism evidence="2 3">
    <name type="scientific">Neobacillus paridis</name>
    <dbReference type="NCBI Taxonomy" id="2803862"/>
    <lineage>
        <taxon>Bacteria</taxon>
        <taxon>Bacillati</taxon>
        <taxon>Bacillota</taxon>
        <taxon>Bacilli</taxon>
        <taxon>Bacillales</taxon>
        <taxon>Bacillaceae</taxon>
        <taxon>Neobacillus</taxon>
    </lineage>
</organism>
<dbReference type="Proteomes" id="UP000623967">
    <property type="component" value="Unassembled WGS sequence"/>
</dbReference>
<protein>
    <recommendedName>
        <fullName evidence="1">DNA polymerase III delta subunit C-terminal domain-containing protein</fullName>
    </recommendedName>
</protein>
<reference evidence="2 3" key="1">
    <citation type="submission" date="2021-01" db="EMBL/GenBank/DDBJ databases">
        <title>Genome public.</title>
        <authorList>
            <person name="Liu C."/>
            <person name="Sun Q."/>
        </authorList>
    </citation>
    <scope>NUCLEOTIDE SEQUENCE [LARGE SCALE GENOMIC DNA]</scope>
    <source>
        <strain evidence="2 3">YIM B02564</strain>
    </source>
</reference>
<feature type="domain" description="DNA polymerase III delta subunit C-terminal" evidence="1">
    <location>
        <begin position="9"/>
        <end position="110"/>
    </location>
</feature>
<gene>
    <name evidence="2" type="ORF">JK635_01655</name>
</gene>
<evidence type="ECO:0000313" key="2">
    <source>
        <dbReference type="EMBL" id="MBL4950947.1"/>
    </source>
</evidence>
<feature type="non-terminal residue" evidence="2">
    <location>
        <position position="1"/>
    </location>
</feature>
<evidence type="ECO:0000259" key="1">
    <source>
        <dbReference type="Pfam" id="PF09115"/>
    </source>
</evidence>
<evidence type="ECO:0000313" key="3">
    <source>
        <dbReference type="Proteomes" id="UP000623967"/>
    </source>
</evidence>
<proteinExistence type="predicted"/>
<accession>A0ABS1TI08</accession>
<keyword evidence="3" id="KW-1185">Reference proteome</keyword>
<sequence length="115" mass="13017">AGSREAVETLLAHLAKPAAEAALKTADQLQKSSPADVTSWLQRWLYDVFSVKFSGKIRYYPKHRREIDALAMRADPVRLLAVMKSMNERRAIADHPLSPKLFIEDMLLDYSTVFA</sequence>
<comment type="caution">
    <text evidence="2">The sequence shown here is derived from an EMBL/GenBank/DDBJ whole genome shotgun (WGS) entry which is preliminary data.</text>
</comment>
<dbReference type="Pfam" id="PF09115">
    <property type="entry name" value="DNApol3-delta_C"/>
    <property type="match status" value="1"/>
</dbReference>